<feature type="binding site" evidence="4">
    <location>
        <position position="240"/>
    </location>
    <ligand>
        <name>pyruvate</name>
        <dbReference type="ChEBI" id="CHEBI:15361"/>
    </ligand>
</feature>
<dbReference type="Gene3D" id="3.20.20.70">
    <property type="entry name" value="Aldolase class I"/>
    <property type="match status" value="1"/>
</dbReference>
<dbReference type="Proteomes" id="UP000279236">
    <property type="component" value="Unassembled WGS sequence"/>
</dbReference>
<keyword evidence="6" id="KW-1185">Reference proteome</keyword>
<evidence type="ECO:0000256" key="4">
    <source>
        <dbReference type="PIRSR" id="PIRSR001365-2"/>
    </source>
</evidence>
<dbReference type="OrthoDB" id="191315at2759"/>
<gene>
    <name evidence="5" type="ORF">EHS24_005438</name>
</gene>
<dbReference type="PANTHER" id="PTHR12128:SF66">
    <property type="entry name" value="4-HYDROXY-2-OXOGLUTARATE ALDOLASE, MITOCHONDRIAL"/>
    <property type="match status" value="1"/>
</dbReference>
<dbReference type="PANTHER" id="PTHR12128">
    <property type="entry name" value="DIHYDRODIPICOLINATE SYNTHASE"/>
    <property type="match status" value="1"/>
</dbReference>
<proteinExistence type="inferred from homology"/>
<dbReference type="InterPro" id="IPR002220">
    <property type="entry name" value="DapA-like"/>
</dbReference>
<sequence>MTVANGNGAAPQRVLKSGVWAPSPAFFDDNEDLDVATFRKHIVSLAKNGMHPVVNGSMGEAFHLTPEERTTLVREARSALDEAGLTDVVIIAGTGGNSTRSTIELSKAAAEAGADIAIVIPPGYYQGAMKKQALKTFFADVAAASPIPVMIYNYPGAAGGIDMDSDTIIEIGQENPNICGVKLTCGAVGKLTRIAAATATPAFNKYPRAHPEVAPTFVTLGGFADFLLPTIAGGRAGGAIMGLANIFPASIKQLFDLAEKIATDESPSKADLTKALQLQDLCAGSDSAFFGPGIPGTKWWLQKYNGHPNARVRRPLLEFSDEALAQVEANASIAQFYEIEKALAAK</sequence>
<comment type="similarity">
    <text evidence="2">Belongs to the DapA family.</text>
</comment>
<dbReference type="EMBL" id="RSCE01000022">
    <property type="protein sequence ID" value="RSH76690.1"/>
    <property type="molecule type" value="Genomic_DNA"/>
</dbReference>
<evidence type="ECO:0000256" key="3">
    <source>
        <dbReference type="PIRSR" id="PIRSR001365-1"/>
    </source>
</evidence>
<name>A0A427XCR1_9TREE</name>
<dbReference type="PRINTS" id="PR00146">
    <property type="entry name" value="DHPICSNTHASE"/>
</dbReference>
<evidence type="ECO:0000256" key="1">
    <source>
        <dbReference type="ARBA" id="ARBA00023239"/>
    </source>
</evidence>
<feature type="active site" description="Proton donor/acceptor" evidence="3">
    <location>
        <position position="152"/>
    </location>
</feature>
<evidence type="ECO:0000313" key="5">
    <source>
        <dbReference type="EMBL" id="RSH76690.1"/>
    </source>
</evidence>
<dbReference type="RefSeq" id="XP_028471837.1">
    <property type="nucleotide sequence ID" value="XM_028620962.1"/>
</dbReference>
<keyword evidence="1 2" id="KW-0456">Lyase</keyword>
<feature type="active site" description="Schiff-base intermediate with substrate" evidence="3">
    <location>
        <position position="182"/>
    </location>
</feature>
<dbReference type="AlphaFoldDB" id="A0A427XCR1"/>
<dbReference type="CDD" id="cd00408">
    <property type="entry name" value="DHDPS-like"/>
    <property type="match status" value="1"/>
</dbReference>
<dbReference type="InterPro" id="IPR013785">
    <property type="entry name" value="Aldolase_TIM"/>
</dbReference>
<accession>A0A427XCR1</accession>
<reference evidence="5 6" key="1">
    <citation type="submission" date="2018-11" db="EMBL/GenBank/DDBJ databases">
        <title>Genome sequence of Apiotrichum porosum DSM 27194.</title>
        <authorList>
            <person name="Aliyu H."/>
            <person name="Gorte O."/>
            <person name="Ochsenreither K."/>
        </authorList>
    </citation>
    <scope>NUCLEOTIDE SEQUENCE [LARGE SCALE GENOMIC DNA]</scope>
    <source>
        <strain evidence="5 6">DSM 27194</strain>
    </source>
</reference>
<dbReference type="Pfam" id="PF00701">
    <property type="entry name" value="DHDPS"/>
    <property type="match status" value="1"/>
</dbReference>
<evidence type="ECO:0000256" key="2">
    <source>
        <dbReference type="PIRNR" id="PIRNR001365"/>
    </source>
</evidence>
<evidence type="ECO:0000313" key="6">
    <source>
        <dbReference type="Proteomes" id="UP000279236"/>
    </source>
</evidence>
<dbReference type="GeneID" id="39589981"/>
<dbReference type="PIRSF" id="PIRSF001365">
    <property type="entry name" value="DHDPS"/>
    <property type="match status" value="1"/>
</dbReference>
<protein>
    <recommendedName>
        <fullName evidence="7">Dihydrodipicolinate synthetase</fullName>
    </recommendedName>
</protein>
<dbReference type="STRING" id="105984.A0A427XCR1"/>
<dbReference type="SMART" id="SM01130">
    <property type="entry name" value="DHDPS"/>
    <property type="match status" value="1"/>
</dbReference>
<evidence type="ECO:0008006" key="7">
    <source>
        <dbReference type="Google" id="ProtNLM"/>
    </source>
</evidence>
<dbReference type="SUPFAM" id="SSF51569">
    <property type="entry name" value="Aldolase"/>
    <property type="match status" value="1"/>
</dbReference>
<dbReference type="GO" id="GO:0008840">
    <property type="term" value="F:4-hydroxy-tetrahydrodipicolinate synthase activity"/>
    <property type="evidence" value="ECO:0007669"/>
    <property type="project" value="TreeGrafter"/>
</dbReference>
<comment type="caution">
    <text evidence="5">The sequence shown here is derived from an EMBL/GenBank/DDBJ whole genome shotgun (WGS) entry which is preliminary data.</text>
</comment>
<organism evidence="5 6">
    <name type="scientific">Apiotrichum porosum</name>
    <dbReference type="NCBI Taxonomy" id="105984"/>
    <lineage>
        <taxon>Eukaryota</taxon>
        <taxon>Fungi</taxon>
        <taxon>Dikarya</taxon>
        <taxon>Basidiomycota</taxon>
        <taxon>Agaricomycotina</taxon>
        <taxon>Tremellomycetes</taxon>
        <taxon>Trichosporonales</taxon>
        <taxon>Trichosporonaceae</taxon>
        <taxon>Apiotrichum</taxon>
    </lineage>
</organism>